<reference evidence="2" key="2">
    <citation type="submission" date="2022-10" db="EMBL/GenBank/DDBJ databases">
        <authorList>
            <consortium name="ENA_rothamsted_submissions"/>
            <consortium name="culmorum"/>
            <person name="King R."/>
        </authorList>
    </citation>
    <scope>NUCLEOTIDE SEQUENCE</scope>
</reference>
<feature type="compositionally biased region" description="Basic and acidic residues" evidence="1">
    <location>
        <begin position="489"/>
        <end position="507"/>
    </location>
</feature>
<evidence type="ECO:0000256" key="1">
    <source>
        <dbReference type="SAM" id="MobiDB-lite"/>
    </source>
</evidence>
<proteinExistence type="predicted"/>
<keyword evidence="3" id="KW-1185">Reference proteome</keyword>
<accession>A0A9N9SI12</accession>
<feature type="region of interest" description="Disordered" evidence="1">
    <location>
        <begin position="1"/>
        <end position="119"/>
    </location>
</feature>
<organism evidence="2 3">
    <name type="scientific">Phaedon cochleariae</name>
    <name type="common">Mustard beetle</name>
    <dbReference type="NCBI Taxonomy" id="80249"/>
    <lineage>
        <taxon>Eukaryota</taxon>
        <taxon>Metazoa</taxon>
        <taxon>Ecdysozoa</taxon>
        <taxon>Arthropoda</taxon>
        <taxon>Hexapoda</taxon>
        <taxon>Insecta</taxon>
        <taxon>Pterygota</taxon>
        <taxon>Neoptera</taxon>
        <taxon>Endopterygota</taxon>
        <taxon>Coleoptera</taxon>
        <taxon>Polyphaga</taxon>
        <taxon>Cucujiformia</taxon>
        <taxon>Chrysomeloidea</taxon>
        <taxon>Chrysomelidae</taxon>
        <taxon>Chrysomelinae</taxon>
        <taxon>Chrysomelini</taxon>
        <taxon>Phaedon</taxon>
    </lineage>
</organism>
<evidence type="ECO:0000313" key="2">
    <source>
        <dbReference type="EMBL" id="CAG9820412.1"/>
    </source>
</evidence>
<gene>
    <name evidence="2" type="ORF">PHAECO_LOCUS8657</name>
</gene>
<protein>
    <submittedName>
        <fullName evidence="2">Uncharacterized protein</fullName>
    </submittedName>
</protein>
<feature type="region of interest" description="Disordered" evidence="1">
    <location>
        <begin position="417"/>
        <end position="445"/>
    </location>
</feature>
<feature type="region of interest" description="Disordered" evidence="1">
    <location>
        <begin position="356"/>
        <end position="399"/>
    </location>
</feature>
<dbReference type="EMBL" id="OU896710">
    <property type="protein sequence ID" value="CAG9820412.1"/>
    <property type="molecule type" value="Genomic_DNA"/>
</dbReference>
<dbReference type="Proteomes" id="UP001153737">
    <property type="component" value="Chromosome 4"/>
</dbReference>
<sequence length="590" mass="66853">MDASQSAETERPRRRKRPRVPSRGRYDGSTSVENEERPLRYRTTTPTTEVDDSDEKKNTRSRYRYRQRGNKESIEMRNVHLRRRTRPPTTTTEMPANHKTSDEDFYSSMSEENSREPMRVSQEVFQNRYRQEFDEESATASYERERQPVSVRYKLRDDVVAETTSVADENDGNGVVIEEVTERVQMIEKTEDGGSTTTEATIVNINPPENEIDFPASSPPASRSDDETDVQTTLATTTTTTTAAPTTAAAAVEEPMTSRPGGKTRHRLPIKYNANRPRFSVKEYRQRLSQYTSTTTTPSTTTDFVRTTSERLRGPSDVMLLRRRNKIKINHSTLYLSYYSETIISTRSLRRFPNRLRSRPTHPTHPTAPTIQTEDEPATEPILRRKFVPKEPRHGATTEPNVIGEKHVKAVNTRMRPFGGNRATTAGNRVTASGNPVTASGSSVTVSGGEINGSLYSRKRPTGTSLRSKYFGRPEKNVTSVGDVAATTTEKEEVPEVDEENHVDRTTTEPIQSTTEPVQSTTEDLLQDDYSQRVSDLTSSFKTQYETPGLFNSVSPNSRRVPNYFTISTDDPILPIEAFFPNIKDRERRR</sequence>
<feature type="compositionally biased region" description="Basic and acidic residues" evidence="1">
    <location>
        <begin position="69"/>
        <end position="78"/>
    </location>
</feature>
<feature type="compositionally biased region" description="Low complexity" evidence="1">
    <location>
        <begin position="232"/>
        <end position="251"/>
    </location>
</feature>
<feature type="region of interest" description="Disordered" evidence="1">
    <location>
        <begin position="207"/>
        <end position="267"/>
    </location>
</feature>
<dbReference type="AlphaFoldDB" id="A0A9N9SI12"/>
<reference evidence="2" key="1">
    <citation type="submission" date="2022-01" db="EMBL/GenBank/DDBJ databases">
        <authorList>
            <person name="King R."/>
        </authorList>
    </citation>
    <scope>NUCLEOTIDE SEQUENCE</scope>
</reference>
<evidence type="ECO:0000313" key="3">
    <source>
        <dbReference type="Proteomes" id="UP001153737"/>
    </source>
</evidence>
<dbReference type="OrthoDB" id="8193595at2759"/>
<feature type="compositionally biased region" description="Polar residues" evidence="1">
    <location>
        <begin position="508"/>
        <end position="523"/>
    </location>
</feature>
<name>A0A9N9SI12_PHACE</name>
<feature type="compositionally biased region" description="Basic residues" evidence="1">
    <location>
        <begin position="59"/>
        <end position="68"/>
    </location>
</feature>
<feature type="compositionally biased region" description="Basic residues" evidence="1">
    <location>
        <begin position="12"/>
        <end position="22"/>
    </location>
</feature>
<feature type="compositionally biased region" description="Polar residues" evidence="1">
    <location>
        <begin position="422"/>
        <end position="436"/>
    </location>
</feature>
<feature type="region of interest" description="Disordered" evidence="1">
    <location>
        <begin position="486"/>
        <end position="523"/>
    </location>
</feature>